<dbReference type="GO" id="GO:0070390">
    <property type="term" value="C:transcription export complex 2"/>
    <property type="evidence" value="ECO:0007669"/>
    <property type="project" value="TreeGrafter"/>
</dbReference>
<organism evidence="4 5">
    <name type="scientific">Thraustotheca clavata</name>
    <dbReference type="NCBI Taxonomy" id="74557"/>
    <lineage>
        <taxon>Eukaryota</taxon>
        <taxon>Sar</taxon>
        <taxon>Stramenopiles</taxon>
        <taxon>Oomycota</taxon>
        <taxon>Saprolegniomycetes</taxon>
        <taxon>Saprolegniales</taxon>
        <taxon>Achlyaceae</taxon>
        <taxon>Thraustotheca</taxon>
    </lineage>
</organism>
<dbReference type="InterPro" id="IPR045107">
    <property type="entry name" value="SAC3/GANP/THP3"/>
</dbReference>
<evidence type="ECO:0000313" key="4">
    <source>
        <dbReference type="EMBL" id="OQS04779.1"/>
    </source>
</evidence>
<dbReference type="STRING" id="74557.A0A1W0A3K9"/>
<evidence type="ECO:0000313" key="5">
    <source>
        <dbReference type="Proteomes" id="UP000243217"/>
    </source>
</evidence>
<feature type="coiled-coil region" evidence="1">
    <location>
        <begin position="861"/>
        <end position="956"/>
    </location>
</feature>
<dbReference type="Proteomes" id="UP000243217">
    <property type="component" value="Unassembled WGS sequence"/>
</dbReference>
<dbReference type="PANTHER" id="PTHR12436">
    <property type="entry name" value="80 KDA MCM3-ASSOCIATED PROTEIN"/>
    <property type="match status" value="1"/>
</dbReference>
<dbReference type="GO" id="GO:0006406">
    <property type="term" value="P:mRNA export from nucleus"/>
    <property type="evidence" value="ECO:0007669"/>
    <property type="project" value="TreeGrafter"/>
</dbReference>
<dbReference type="OrthoDB" id="264795at2759"/>
<dbReference type="GO" id="GO:0005737">
    <property type="term" value="C:cytoplasm"/>
    <property type="evidence" value="ECO:0007669"/>
    <property type="project" value="TreeGrafter"/>
</dbReference>
<dbReference type="EMBL" id="JNBS01000552">
    <property type="protein sequence ID" value="OQS04779.1"/>
    <property type="molecule type" value="Genomic_DNA"/>
</dbReference>
<dbReference type="InterPro" id="IPR005062">
    <property type="entry name" value="SAC3/GANP/THP3_conserved"/>
</dbReference>
<protein>
    <recommendedName>
        <fullName evidence="3">SAC3/GANP/THP3 conserved domain-containing protein</fullName>
    </recommendedName>
</protein>
<feature type="compositionally biased region" description="Pro residues" evidence="2">
    <location>
        <begin position="322"/>
        <end position="332"/>
    </location>
</feature>
<comment type="caution">
    <text evidence="4">The sequence shown here is derived from an EMBL/GenBank/DDBJ whole genome shotgun (WGS) entry which is preliminary data.</text>
</comment>
<name>A0A1W0A3K9_9STRA</name>
<feature type="coiled-coil region" evidence="1">
    <location>
        <begin position="794"/>
        <end position="821"/>
    </location>
</feature>
<feature type="region of interest" description="Disordered" evidence="2">
    <location>
        <begin position="231"/>
        <end position="251"/>
    </location>
</feature>
<evidence type="ECO:0000256" key="1">
    <source>
        <dbReference type="SAM" id="Coils"/>
    </source>
</evidence>
<proteinExistence type="predicted"/>
<gene>
    <name evidence="4" type="ORF">THRCLA_03007</name>
</gene>
<keyword evidence="1" id="KW-0175">Coiled coil</keyword>
<dbReference type="Gene3D" id="1.25.40.990">
    <property type="match status" value="1"/>
</dbReference>
<evidence type="ECO:0000256" key="2">
    <source>
        <dbReference type="SAM" id="MobiDB-lite"/>
    </source>
</evidence>
<accession>A0A1W0A3K9</accession>
<sequence length="1503" mass="167130">MAAFGTAFGRLSTETNGFASVPGSSFASNMATNGSTTVFGGGSTTFSSTTFGKPRSTGSFEAQIAPNTTSFGNAFNAKPTTTFGDTTTTFGAATTFGNTNIGTTTFGSSNTPGFGSTMPSGSNTTSFGRGNSSTTTMFGTPVGGNTTFGAAVPKSSNTTSFSAATGPSATSFGGAPAGGSNTTTFGMNPTSNFGRTSFGGATTTTTFGQSSGNPSTSSPAFNSSTPFGAKATGEVASPSTKPSIVFGGAKPTPSNTVFGVHKESFKGSNPQAKGAFERAFKPRNTSFSLASPDEELPFGKPSKPEVKTKKRLTLSDASPLPCTSPSPSPPSRKFPKRPSSPVKSEAISPEEIDLEKTDLSQAVTLDGTCIDMCSQSEREKRLQFDDLSAFEKGEPAADLIVKKFQRAAADHKLNIPDQVRPPGVLRWTLLYLEQNIMDREELGIDDRIVPPRVPDLLDIYNFMWNRTRMIRQDFVLQNYRGGGRNHPIAMDVHERIARYYILSQHELIDEANFVEQQNIEQLGKTLRSLHEYYEDARSSGDPLMYSPFEAEFAGYFILGTLDNGGGLDVLKFFKQMPKDLVGNHFVQFAWSVFVARRTNDYASFFRLLREATYLQACLMHRYFPNVRSNALESMNMGYKTQGYPLSTLTELLCFEDEDHAASVCEQHGLSIDERQEVRFGTDSFETDVELRQAENQLSNPRSQRFITVKRGDYYRRDVCRGVTEYEEYPSLSPLVQETENEERKNLYPARPPYDDPYTSFESKEKTFKPQVVKKIITPPTPQKPSIPEPNTEILVDIERRQQQILEERQKLLQKIKELEQKKTPSLVSSAPPAPSTTNKLPSFTLNPPLEPTITKEPDNQAAFALQAKEEAEKEARRIEEELRAKEAAEKEAARIATLKAQKEQEAKARAAEQARLLEEARIKKEREDALREQQRKAEEARLALELQRKREKEEAEARERLRLAKIAELKAFGQKWLRINFDMQVELEKRWAREAAIKAARRKARQHHAIKKLRFALWRRFVQTQREEKSLQPPIGVEMLPAHLQTSAKQVSQWLFKGFSRLPRCLPAWSPSDEKRSSLLRETRALLCQSHVSKSVDLSALIGTGLAARYPGVTRVQYRIGIIDTTCDSAWLKWWQQLLDQSKYHYRNASIHVGPLSPRDDCLIAPVSSNDLTSLISQAKTCLKKLANLRKKMDLYIVCNTTLDEEIVSKISQALKPPPCIRRIACVGMTWSKDPLTALKMITSLMSPNAALHSVSHVDLHSVLEDVLEIALYESHCRVLTNPQVIEASVREAFVTLQGLILSANAAESIFAACLRPHFSLNLQGVASWSSANAAMLSAITKWMHSAGYSESLYAPVVQSFMVREDGEFSRDKLLHRTPWWSLFSFLYSSLLDSALSNTSITIALPTAWLESCQTTLKGIFIDRALPPISTLPKRKVEQAFPQEQKEITSTKPKNIPISAVQLTKKWSLESSVKRVKASLELEQRVSSSYRAFLEQELHNVAL</sequence>
<feature type="domain" description="SAC3/GANP/THP3 conserved" evidence="3">
    <location>
        <begin position="372"/>
        <end position="672"/>
    </location>
</feature>
<dbReference type="CDD" id="cd22249">
    <property type="entry name" value="UDM1_RNF168_RNF169-like"/>
    <property type="match status" value="1"/>
</dbReference>
<keyword evidence="5" id="KW-1185">Reference proteome</keyword>
<reference evidence="4 5" key="1">
    <citation type="journal article" date="2014" name="Genome Biol. Evol.">
        <title>The secreted proteins of Achlya hypogyna and Thraustotheca clavata identify the ancestral oomycete secretome and reveal gene acquisitions by horizontal gene transfer.</title>
        <authorList>
            <person name="Misner I."/>
            <person name="Blouin N."/>
            <person name="Leonard G."/>
            <person name="Richards T.A."/>
            <person name="Lane C.E."/>
        </authorList>
    </citation>
    <scope>NUCLEOTIDE SEQUENCE [LARGE SCALE GENOMIC DNA]</scope>
    <source>
        <strain evidence="4 5">ATCC 34112</strain>
    </source>
</reference>
<dbReference type="Pfam" id="PF03399">
    <property type="entry name" value="SAC3_GANP"/>
    <property type="match status" value="1"/>
</dbReference>
<feature type="region of interest" description="Disordered" evidence="2">
    <location>
        <begin position="286"/>
        <end position="351"/>
    </location>
</feature>
<dbReference type="PANTHER" id="PTHR12436:SF3">
    <property type="entry name" value="GERMINAL-CENTER ASSOCIATED NUCLEAR PROTEIN"/>
    <property type="match status" value="1"/>
</dbReference>
<feature type="region of interest" description="Disordered" evidence="2">
    <location>
        <begin position="821"/>
        <end position="844"/>
    </location>
</feature>
<evidence type="ECO:0000259" key="3">
    <source>
        <dbReference type="Pfam" id="PF03399"/>
    </source>
</evidence>